<dbReference type="EMBL" id="KN818236">
    <property type="protein sequence ID" value="KIL66385.1"/>
    <property type="molecule type" value="Genomic_DNA"/>
</dbReference>
<dbReference type="Proteomes" id="UP000054549">
    <property type="component" value="Unassembled WGS sequence"/>
</dbReference>
<name>A0A0C2SSR0_AMAMK</name>
<dbReference type="InParanoid" id="A0A0C2SSR0"/>
<evidence type="ECO:0000313" key="1">
    <source>
        <dbReference type="EMBL" id="KIL66385.1"/>
    </source>
</evidence>
<keyword evidence="2" id="KW-1185">Reference proteome</keyword>
<reference evidence="1 2" key="1">
    <citation type="submission" date="2014-04" db="EMBL/GenBank/DDBJ databases">
        <title>Evolutionary Origins and Diversification of the Mycorrhizal Mutualists.</title>
        <authorList>
            <consortium name="DOE Joint Genome Institute"/>
            <consortium name="Mycorrhizal Genomics Consortium"/>
            <person name="Kohler A."/>
            <person name="Kuo A."/>
            <person name="Nagy L.G."/>
            <person name="Floudas D."/>
            <person name="Copeland A."/>
            <person name="Barry K.W."/>
            <person name="Cichocki N."/>
            <person name="Veneault-Fourrey C."/>
            <person name="LaButti K."/>
            <person name="Lindquist E.A."/>
            <person name="Lipzen A."/>
            <person name="Lundell T."/>
            <person name="Morin E."/>
            <person name="Murat C."/>
            <person name="Riley R."/>
            <person name="Ohm R."/>
            <person name="Sun H."/>
            <person name="Tunlid A."/>
            <person name="Henrissat B."/>
            <person name="Grigoriev I.V."/>
            <person name="Hibbett D.S."/>
            <person name="Martin F."/>
        </authorList>
    </citation>
    <scope>NUCLEOTIDE SEQUENCE [LARGE SCALE GENOMIC DNA]</scope>
    <source>
        <strain evidence="1 2">Koide BX008</strain>
    </source>
</reference>
<organism evidence="1 2">
    <name type="scientific">Amanita muscaria (strain Koide BX008)</name>
    <dbReference type="NCBI Taxonomy" id="946122"/>
    <lineage>
        <taxon>Eukaryota</taxon>
        <taxon>Fungi</taxon>
        <taxon>Dikarya</taxon>
        <taxon>Basidiomycota</taxon>
        <taxon>Agaricomycotina</taxon>
        <taxon>Agaricomycetes</taxon>
        <taxon>Agaricomycetidae</taxon>
        <taxon>Agaricales</taxon>
        <taxon>Pluteineae</taxon>
        <taxon>Amanitaceae</taxon>
        <taxon>Amanita</taxon>
    </lineage>
</organism>
<gene>
    <name evidence="1" type="ORF">M378DRAFT_387532</name>
</gene>
<dbReference type="AlphaFoldDB" id="A0A0C2SSR0"/>
<sequence length="235" mass="27069">MYYRGVKYAIFTSTSRRQVYYASLYYRKAWSWRHAALLSQATVTTGLGLRFTHCMRSLSIARSWNARTPSPRISPSCDWPSQACVLFSDLARMQGASNMQLKELTFYNHHSIVHVGDLLTTFPSLKRIASTGQTVLDDDTINQLGSGLVAPCLEEFIIECNDIGLAKLLRMVKVRSSLGKRDVWQLEDDEPTPFRYVKLYWNSDLEEVPEEYKESIEEINRCDVQLIEESWDGYD</sequence>
<accession>A0A0C2SSR0</accession>
<dbReference type="HOGENOM" id="CLU_1179947_0_0_1"/>
<proteinExistence type="predicted"/>
<evidence type="ECO:0000313" key="2">
    <source>
        <dbReference type="Proteomes" id="UP000054549"/>
    </source>
</evidence>
<protein>
    <submittedName>
        <fullName evidence="1">Uncharacterized protein</fullName>
    </submittedName>
</protein>